<evidence type="ECO:0000256" key="1">
    <source>
        <dbReference type="ARBA" id="ARBA00004184"/>
    </source>
</evidence>
<dbReference type="GO" id="GO:0012505">
    <property type="term" value="C:endomembrane system"/>
    <property type="evidence" value="ECO:0007669"/>
    <property type="project" value="UniProtKB-SubCell"/>
</dbReference>
<comment type="similarity">
    <text evidence="3">Belongs to the VAM6/VPS39 family.</text>
</comment>
<dbReference type="GO" id="GO:0034058">
    <property type="term" value="P:endosomal vesicle fusion"/>
    <property type="evidence" value="ECO:0007669"/>
    <property type="project" value="TreeGrafter"/>
</dbReference>
<dbReference type="GO" id="GO:1904263">
    <property type="term" value="P:positive regulation of TORC1 signaling"/>
    <property type="evidence" value="ECO:0007669"/>
    <property type="project" value="EnsemblFungi"/>
</dbReference>
<dbReference type="PANTHER" id="PTHR12894">
    <property type="entry name" value="CNH DOMAIN CONTAINING"/>
    <property type="match status" value="1"/>
</dbReference>
<keyword evidence="6" id="KW-1185">Reference proteome</keyword>
<evidence type="ECO:0000313" key="6">
    <source>
        <dbReference type="Proteomes" id="UP000190274"/>
    </source>
</evidence>
<dbReference type="Pfam" id="PF10366">
    <property type="entry name" value="Vps39_1"/>
    <property type="match status" value="1"/>
</dbReference>
<name>A0A1G4K413_9SACH</name>
<proteinExistence type="inferred from homology"/>
<dbReference type="STRING" id="1266660.A0A1G4K413"/>
<dbReference type="OrthoDB" id="5325112at2759"/>
<dbReference type="GO" id="GO:1990816">
    <property type="term" value="C:vacuole-mitochondrion membrane contact site"/>
    <property type="evidence" value="ECO:0007669"/>
    <property type="project" value="EnsemblFungi"/>
</dbReference>
<dbReference type="Proteomes" id="UP000190274">
    <property type="component" value="Chromosome H"/>
</dbReference>
<evidence type="ECO:0000256" key="3">
    <source>
        <dbReference type="ARBA" id="ARBA00038201"/>
    </source>
</evidence>
<dbReference type="GO" id="GO:0000329">
    <property type="term" value="C:fungal-type vacuole membrane"/>
    <property type="evidence" value="ECO:0007669"/>
    <property type="project" value="EnsemblFungi"/>
</dbReference>
<dbReference type="AlphaFoldDB" id="A0A1G4K413"/>
<evidence type="ECO:0000313" key="5">
    <source>
        <dbReference type="EMBL" id="SCU98457.1"/>
    </source>
</evidence>
<dbReference type="GO" id="GO:0005085">
    <property type="term" value="F:guanyl-nucleotide exchange factor activity"/>
    <property type="evidence" value="ECO:0007669"/>
    <property type="project" value="EnsemblFungi"/>
</dbReference>
<dbReference type="GO" id="GO:0035091">
    <property type="term" value="F:phosphatidylinositol binding"/>
    <property type="evidence" value="ECO:0007669"/>
    <property type="project" value="EnsemblFungi"/>
</dbReference>
<reference evidence="5 6" key="1">
    <citation type="submission" date="2016-03" db="EMBL/GenBank/DDBJ databases">
        <authorList>
            <person name="Devillers H."/>
        </authorList>
    </citation>
    <scope>NUCLEOTIDE SEQUENCE [LARGE SCALE GENOMIC DNA]</scope>
    <source>
        <strain evidence="5">CBS 10888</strain>
    </source>
</reference>
<dbReference type="GO" id="GO:0030897">
    <property type="term" value="C:HOPS complex"/>
    <property type="evidence" value="ECO:0007669"/>
    <property type="project" value="EnsemblFungi"/>
</dbReference>
<keyword evidence="2" id="KW-0472">Membrane</keyword>
<accession>A0A1G4K413</accession>
<evidence type="ECO:0000256" key="2">
    <source>
        <dbReference type="ARBA" id="ARBA00023136"/>
    </source>
</evidence>
<dbReference type="EMBL" id="LT598461">
    <property type="protein sequence ID" value="SCU98457.1"/>
    <property type="molecule type" value="Genomic_DNA"/>
</dbReference>
<dbReference type="InterPro" id="IPR032914">
    <property type="entry name" value="Vam6/VPS39/TRAP1"/>
</dbReference>
<dbReference type="GO" id="GO:0042144">
    <property type="term" value="P:vacuole fusion, non-autophagic"/>
    <property type="evidence" value="ECO:0007669"/>
    <property type="project" value="EnsemblFungi"/>
</dbReference>
<dbReference type="InterPro" id="IPR019452">
    <property type="entry name" value="VPS39/TGF_beta_rcpt-assoc_1"/>
</dbReference>
<dbReference type="GO" id="GO:0035542">
    <property type="term" value="P:regulation of SNARE complex assembly"/>
    <property type="evidence" value="ECO:0007669"/>
    <property type="project" value="EnsemblFungi"/>
</dbReference>
<dbReference type="GO" id="GO:0031267">
    <property type="term" value="F:small GTPase binding"/>
    <property type="evidence" value="ECO:0007669"/>
    <property type="project" value="EnsemblFungi"/>
</dbReference>
<organism evidence="5 6">
    <name type="scientific">Lachancea dasiensis</name>
    <dbReference type="NCBI Taxonomy" id="1072105"/>
    <lineage>
        <taxon>Eukaryota</taxon>
        <taxon>Fungi</taxon>
        <taxon>Dikarya</taxon>
        <taxon>Ascomycota</taxon>
        <taxon>Saccharomycotina</taxon>
        <taxon>Saccharomycetes</taxon>
        <taxon>Saccharomycetales</taxon>
        <taxon>Saccharomycetaceae</taxon>
        <taxon>Lachancea</taxon>
    </lineage>
</organism>
<evidence type="ECO:0000259" key="4">
    <source>
        <dbReference type="Pfam" id="PF10366"/>
    </source>
</evidence>
<dbReference type="PANTHER" id="PTHR12894:SF49">
    <property type="entry name" value="VAM6_VPS39-LIKE PROTEIN"/>
    <property type="match status" value="1"/>
</dbReference>
<sequence>MLSARLLSTTQSNDITSVLAVAEASKLLVSNKDGHVLVYAFEGLSLRLTQTYHHLMKNNGGDAIIQDMLYAHQLATVFAICGKSIVLLNSSNLNQFDKIVEKRGIKQAWVFEEPSEKHGATTALLIQPSKTSKLKLFLWNDRSFKNVSEMDLSSRDERIISLHMNKNGVLIATNVNSYFWCLKDLVLVRLSRTTAPKWPRNIREALMELGNHQAEFTGDLETASISSESALSRKLSLGHFFQGSNNRGALRKEKLIFQPTDSTFPVILDGSSQTLRSIAVSGHEAPQVSVRPHRHFFDANGDFDQMQHLSARLLLLNNKEGLRIVDYQYNFNYLELKVPDGIKEVIKGQGSSLVIWTNTDKLQFYNLVIDDELDELIDGGDIPHLGERDTVQYLQLIVFYESILSNNTQWNLCESYRCANPEQNLEICALKLRDLVVLWCLDSFESCQRYINDARQMHKVSDRALKLQEFIVKSVFENFIKFMAPPELVIGHCLPSFLTKTLDGSFETTMKMHTDRNTNNIPATIMNKWCLPYLTDTRRILYNLAKYGTVQWNYESLGISFDIQFFLLNQHQEHNIHYLLDLVDTSIFKIYLEYNPAMVGPFTRVPNYCDFETVVEELGSRMKIQELVDYYYMKNKHESALRVLTELEGNITSVDTKDVSNSIKKLVVDYLKKLPHSASDILFKYTNWLVERFPEDTIIILNSIFINHNLNCAALDFVEVYNYIDQFDHELSIKYLEFVIDDLGTTNKLVYMKLIGRYLEDIQNNQTVRKLEAIVKSTTCYEPRSLARLLDSASELNGISLDTSLTLKRLKTYPLKILNEHEESLHILFEELASYNYCALYCTQVYQDSSKTGLMLFNTWFEMIIKKSEKNRDTRVILRFLEEFGSRLESAEALKKLPPTIPLKDLQQILGKGIEGSSLRKNQVRMKKNLLQVELVNKTFLLNQELGNYCVIADEQKCFVCHKVLNSSRGEMILWYSTPDGKVLTHYSCRQVIEEKLSRTDQ</sequence>
<gene>
    <name evidence="5" type="ORF">LADA_0H13146G</name>
</gene>
<dbReference type="GO" id="GO:0034727">
    <property type="term" value="P:piecemeal microautophagy of the nucleus"/>
    <property type="evidence" value="ECO:0007669"/>
    <property type="project" value="EnsemblFungi"/>
</dbReference>
<feature type="domain" description="Vacuolar sorting protein 39/Transforming growth factor beta receptor-associated" evidence="4">
    <location>
        <begin position="583"/>
        <end position="690"/>
    </location>
</feature>
<protein>
    <submittedName>
        <fullName evidence="5">LADA_0H13146g1_1</fullName>
    </submittedName>
</protein>
<dbReference type="GO" id="GO:0099022">
    <property type="term" value="P:vesicle tethering"/>
    <property type="evidence" value="ECO:0007669"/>
    <property type="project" value="EnsemblFungi"/>
</dbReference>
<comment type="subcellular location">
    <subcellularLocation>
        <location evidence="1">Endomembrane system</location>
        <topology evidence="1">Peripheral membrane protein</topology>
    </subcellularLocation>
</comment>